<proteinExistence type="predicted"/>
<keyword evidence="1" id="KW-0732">Signal</keyword>
<evidence type="ECO:0000313" key="2">
    <source>
        <dbReference type="EMBL" id="MXU86072.1"/>
    </source>
</evidence>
<protein>
    <submittedName>
        <fullName evidence="2">Putative secreted protein</fullName>
    </submittedName>
</protein>
<sequence length="89" mass="10088">MIRRSRSWLMAVLRRSSSAVACCWLKCARSAFRAISMLWAFSFSTSYRPLKCRASCLAARIFLRASIRSDLELASAISSSIAEERWAFS</sequence>
<evidence type="ECO:0000256" key="1">
    <source>
        <dbReference type="SAM" id="SignalP"/>
    </source>
</evidence>
<name>A0A6B0U0S3_IXORI</name>
<dbReference type="AlphaFoldDB" id="A0A6B0U0S3"/>
<accession>A0A6B0U0S3</accession>
<dbReference type="EMBL" id="GIFC01003989">
    <property type="protein sequence ID" value="MXU86072.1"/>
    <property type="molecule type" value="Transcribed_RNA"/>
</dbReference>
<feature type="signal peptide" evidence="1">
    <location>
        <begin position="1"/>
        <end position="21"/>
    </location>
</feature>
<feature type="chain" id="PRO_5025372100" evidence="1">
    <location>
        <begin position="22"/>
        <end position="89"/>
    </location>
</feature>
<reference evidence="2" key="1">
    <citation type="submission" date="2019-12" db="EMBL/GenBank/DDBJ databases">
        <title>An insight into the sialome of adult female Ixodes ricinus ticks feeding for 6 days.</title>
        <authorList>
            <person name="Perner J."/>
            <person name="Ribeiro J.M.C."/>
        </authorList>
    </citation>
    <scope>NUCLEOTIDE SEQUENCE</scope>
    <source>
        <strain evidence="2">Semi-engorged</strain>
        <tissue evidence="2">Salivary glands</tissue>
    </source>
</reference>
<organism evidence="2">
    <name type="scientific">Ixodes ricinus</name>
    <name type="common">Common tick</name>
    <name type="synonym">Acarus ricinus</name>
    <dbReference type="NCBI Taxonomy" id="34613"/>
    <lineage>
        <taxon>Eukaryota</taxon>
        <taxon>Metazoa</taxon>
        <taxon>Ecdysozoa</taxon>
        <taxon>Arthropoda</taxon>
        <taxon>Chelicerata</taxon>
        <taxon>Arachnida</taxon>
        <taxon>Acari</taxon>
        <taxon>Parasitiformes</taxon>
        <taxon>Ixodida</taxon>
        <taxon>Ixodoidea</taxon>
        <taxon>Ixodidae</taxon>
        <taxon>Ixodinae</taxon>
        <taxon>Ixodes</taxon>
    </lineage>
</organism>